<feature type="transmembrane region" description="Helical" evidence="8">
    <location>
        <begin position="439"/>
        <end position="458"/>
    </location>
</feature>
<dbReference type="PANTHER" id="PTHR30509:SF9">
    <property type="entry name" value="MULTIDRUG RESISTANCE PROTEIN MDTO"/>
    <property type="match status" value="1"/>
</dbReference>
<dbReference type="Proteomes" id="UP001500063">
    <property type="component" value="Unassembled WGS sequence"/>
</dbReference>
<dbReference type="EMBL" id="BAAABW010000015">
    <property type="protein sequence ID" value="GAA0348903.1"/>
    <property type="molecule type" value="Genomic_DNA"/>
</dbReference>
<protein>
    <submittedName>
        <fullName evidence="10">FUSC family protein</fullName>
    </submittedName>
</protein>
<keyword evidence="2" id="KW-1003">Cell membrane</keyword>
<dbReference type="Pfam" id="PF13515">
    <property type="entry name" value="FUSC_2"/>
    <property type="match status" value="1"/>
</dbReference>
<feature type="transmembrane region" description="Helical" evidence="8">
    <location>
        <begin position="151"/>
        <end position="173"/>
    </location>
</feature>
<sequence length="727" mass="76579">MASSLDPAMTIGNPLKWLLRQPDGPQQLRRALWAALAGLGAFYALRYGFEQPDMALYALFGAVPLTLFSQIPGTARQRTRTLLAVLPVGLVLVTAGTLLAAHSWSAACGMFVVTFVTSYLGVGGPGLGGLATSFQLYYLLPCFPPYAPETLGHRLTGLAAGILLSALVDRLLWAGPRPAPYRLLLADAVEAMADYCATVGRLTAGDATDMSHDQGQVARTLLATRMSQVAPPERPTAASLRDRALYDTRATLRHVGNQLDRLAARAHNPDPPTARLLEQTATALRQAAHTLRTEDPAPAAADALAEAVDVFAAERTRIVVGASARQLRQHAIAIGTAEATLLVTEGARIAFGAPLGARWRHPGGPFRYATLSAPTRWWLRLRVHLTPRSVLLQNALRSAVALAGARLVVGALDLPHGFWVLLATLSLLRTSASDTRGALLPAFLGTALGAAVAAVLVIAVGDVPAFYIAVAPVVLVLGFGVGPVLGPAWVQGALTITLVVVFAQIEPPELQIPTWRFLDVVIGGSLGAAASLLAWPRGAQGELRCSVADFMELGAQGVTAVTGRLSHHRADGTTVLGPARRAMQLAQAAYAQHRTERASPQGTEPPWELAMAPGYSAIGGGELLLSGHSRDTTPLPPEAARQLAALAERVADGYRRSAEAVRRGGAVAPEDPGPYRADESGPLSAVTRNSTDAPASAVLLVADLESWLTGIRYDTAEFDRAYSGGRT</sequence>
<evidence type="ECO:0000256" key="6">
    <source>
        <dbReference type="ARBA" id="ARBA00043993"/>
    </source>
</evidence>
<name>A0ABP3GM96_9ACTN</name>
<feature type="transmembrane region" description="Helical" evidence="8">
    <location>
        <begin position="108"/>
        <end position="131"/>
    </location>
</feature>
<evidence type="ECO:0000256" key="1">
    <source>
        <dbReference type="ARBA" id="ARBA00004651"/>
    </source>
</evidence>
<evidence type="ECO:0000313" key="10">
    <source>
        <dbReference type="EMBL" id="GAA0348903.1"/>
    </source>
</evidence>
<feature type="domain" description="Integral membrane bound transporter" evidence="9">
    <location>
        <begin position="407"/>
        <end position="529"/>
    </location>
</feature>
<feature type="transmembrane region" description="Helical" evidence="8">
    <location>
        <begin position="407"/>
        <end position="427"/>
    </location>
</feature>
<evidence type="ECO:0000256" key="4">
    <source>
        <dbReference type="ARBA" id="ARBA00022989"/>
    </source>
</evidence>
<evidence type="ECO:0000256" key="8">
    <source>
        <dbReference type="SAM" id="Phobius"/>
    </source>
</evidence>
<feature type="transmembrane region" description="Helical" evidence="8">
    <location>
        <begin position="81"/>
        <end position="101"/>
    </location>
</feature>
<evidence type="ECO:0000256" key="2">
    <source>
        <dbReference type="ARBA" id="ARBA00022475"/>
    </source>
</evidence>
<evidence type="ECO:0000313" key="11">
    <source>
        <dbReference type="Proteomes" id="UP001500063"/>
    </source>
</evidence>
<proteinExistence type="inferred from homology"/>
<accession>A0ABP3GM96</accession>
<comment type="subcellular location">
    <subcellularLocation>
        <location evidence="1">Cell membrane</location>
        <topology evidence="1">Multi-pass membrane protein</topology>
    </subcellularLocation>
</comment>
<dbReference type="InterPro" id="IPR049453">
    <property type="entry name" value="Memb_transporter_dom"/>
</dbReference>
<feature type="transmembrane region" description="Helical" evidence="8">
    <location>
        <begin position="465"/>
        <end position="482"/>
    </location>
</feature>
<gene>
    <name evidence="10" type="ORF">GCM10010319_27000</name>
</gene>
<comment type="caution">
    <text evidence="10">The sequence shown here is derived from an EMBL/GenBank/DDBJ whole genome shotgun (WGS) entry which is preliminary data.</text>
</comment>
<organism evidence="10 11">
    <name type="scientific">Streptomyces blastmyceticus</name>
    <dbReference type="NCBI Taxonomy" id="68180"/>
    <lineage>
        <taxon>Bacteria</taxon>
        <taxon>Bacillati</taxon>
        <taxon>Actinomycetota</taxon>
        <taxon>Actinomycetes</taxon>
        <taxon>Kitasatosporales</taxon>
        <taxon>Streptomycetaceae</taxon>
        <taxon>Streptomyces</taxon>
    </lineage>
</organism>
<keyword evidence="11" id="KW-1185">Reference proteome</keyword>
<feature type="transmembrane region" description="Helical" evidence="8">
    <location>
        <begin position="31"/>
        <end position="49"/>
    </location>
</feature>
<dbReference type="PANTHER" id="PTHR30509">
    <property type="entry name" value="P-HYDROXYBENZOIC ACID EFFLUX PUMP SUBUNIT-RELATED"/>
    <property type="match status" value="1"/>
</dbReference>
<feature type="transmembrane region" description="Helical" evidence="8">
    <location>
        <begin position="56"/>
        <end position="75"/>
    </location>
</feature>
<evidence type="ECO:0000256" key="7">
    <source>
        <dbReference type="SAM" id="MobiDB-lite"/>
    </source>
</evidence>
<evidence type="ECO:0000259" key="9">
    <source>
        <dbReference type="Pfam" id="PF13515"/>
    </source>
</evidence>
<reference evidence="11" key="1">
    <citation type="journal article" date="2019" name="Int. J. Syst. Evol. Microbiol.">
        <title>The Global Catalogue of Microorganisms (GCM) 10K type strain sequencing project: providing services to taxonomists for standard genome sequencing and annotation.</title>
        <authorList>
            <consortium name="The Broad Institute Genomics Platform"/>
            <consortium name="The Broad Institute Genome Sequencing Center for Infectious Disease"/>
            <person name="Wu L."/>
            <person name="Ma J."/>
        </authorList>
    </citation>
    <scope>NUCLEOTIDE SEQUENCE [LARGE SCALE GENOMIC DNA]</scope>
    <source>
        <strain evidence="11">JCM 4565</strain>
    </source>
</reference>
<dbReference type="RefSeq" id="WP_344118036.1">
    <property type="nucleotide sequence ID" value="NZ_BAAABW010000015.1"/>
</dbReference>
<keyword evidence="4 8" id="KW-1133">Transmembrane helix</keyword>
<evidence type="ECO:0000256" key="5">
    <source>
        <dbReference type="ARBA" id="ARBA00023136"/>
    </source>
</evidence>
<comment type="similarity">
    <text evidence="6">Belongs to the YccS/YhfK family.</text>
</comment>
<keyword evidence="3 8" id="KW-0812">Transmembrane</keyword>
<feature type="region of interest" description="Disordered" evidence="7">
    <location>
        <begin position="661"/>
        <end position="689"/>
    </location>
</feature>
<keyword evidence="5 8" id="KW-0472">Membrane</keyword>
<evidence type="ECO:0000256" key="3">
    <source>
        <dbReference type="ARBA" id="ARBA00022692"/>
    </source>
</evidence>